<reference evidence="6" key="2">
    <citation type="submission" date="2020-03" db="EMBL/GenBank/DDBJ databases">
        <title>Walnut 2.0.</title>
        <authorList>
            <person name="Marrano A."/>
            <person name="Britton M."/>
            <person name="Zimin A.V."/>
            <person name="Zaini P.A."/>
            <person name="Workman R."/>
            <person name="Puiu D."/>
            <person name="Bianco L."/>
            <person name="Allen B.J."/>
            <person name="Troggio M."/>
            <person name="Leslie C.A."/>
            <person name="Timp W."/>
            <person name="Dendekar A."/>
            <person name="Salzberg S.L."/>
            <person name="Neale D.B."/>
        </authorList>
    </citation>
    <scope>NUCLEOTIDE SEQUENCE</scope>
    <source>
        <tissue evidence="6">Leaves</tissue>
    </source>
</reference>
<evidence type="ECO:0000256" key="2">
    <source>
        <dbReference type="ARBA" id="ARBA00023157"/>
    </source>
</evidence>
<dbReference type="GO" id="GO:0004857">
    <property type="term" value="F:enzyme inhibitor activity"/>
    <property type="evidence" value="ECO:0007669"/>
    <property type="project" value="InterPro"/>
</dbReference>
<dbReference type="PANTHER" id="PTHR36710:SF18">
    <property type="entry name" value="PECTINESTERASE INHIBITOR 5-RELATED"/>
    <property type="match status" value="1"/>
</dbReference>
<dbReference type="SMART" id="SM00856">
    <property type="entry name" value="PMEI"/>
    <property type="match status" value="1"/>
</dbReference>
<dbReference type="InterPro" id="IPR052421">
    <property type="entry name" value="PCW_Enzyme_Inhibitor"/>
</dbReference>
<accession>A0A834CV47</accession>
<evidence type="ECO:0000256" key="3">
    <source>
        <dbReference type="ARBA" id="ARBA00038471"/>
    </source>
</evidence>
<dbReference type="PANTHER" id="PTHR36710">
    <property type="entry name" value="PECTINESTERASE INHIBITOR-LIKE"/>
    <property type="match status" value="1"/>
</dbReference>
<dbReference type="EMBL" id="LIHL02000007">
    <property type="protein sequence ID" value="KAF5466610.1"/>
    <property type="molecule type" value="Genomic_DNA"/>
</dbReference>
<keyword evidence="4" id="KW-1133">Transmembrane helix</keyword>
<organism evidence="6 7">
    <name type="scientific">Juglans regia</name>
    <name type="common">English walnut</name>
    <dbReference type="NCBI Taxonomy" id="51240"/>
    <lineage>
        <taxon>Eukaryota</taxon>
        <taxon>Viridiplantae</taxon>
        <taxon>Streptophyta</taxon>
        <taxon>Embryophyta</taxon>
        <taxon>Tracheophyta</taxon>
        <taxon>Spermatophyta</taxon>
        <taxon>Magnoliopsida</taxon>
        <taxon>eudicotyledons</taxon>
        <taxon>Gunneridae</taxon>
        <taxon>Pentapetalae</taxon>
        <taxon>rosids</taxon>
        <taxon>fabids</taxon>
        <taxon>Fagales</taxon>
        <taxon>Juglandaceae</taxon>
        <taxon>Juglans</taxon>
    </lineage>
</organism>
<dbReference type="NCBIfam" id="TIGR01614">
    <property type="entry name" value="PME_inhib"/>
    <property type="match status" value="1"/>
</dbReference>
<proteinExistence type="inferred from homology"/>
<feature type="non-terminal residue" evidence="6">
    <location>
        <position position="1"/>
    </location>
</feature>
<dbReference type="Gramene" id="Jr07_29900_p1">
    <property type="protein sequence ID" value="cds.Jr07_29900_p1"/>
    <property type="gene ID" value="Jr07_29900"/>
</dbReference>
<gene>
    <name evidence="6" type="ORF">F2P56_016522</name>
</gene>
<name>A0A834CV47_JUGRE</name>
<dbReference type="InterPro" id="IPR006501">
    <property type="entry name" value="Pectinesterase_inhib_dom"/>
</dbReference>
<sequence length="201" mass="22670">NKAKQSDLQDKDKVKQKMGIKKAVSLYPLLPMISIVIFCVLLSTQHCAAATAKKNGESLIKKTCKQTEFPDVCRSTLESDPRSSNAVDVRGLSRIGMELVFIKGRETLKVAYKLVLNSTGYDIWSRRAGCMSSYNMSIHNVKEKGLPYFNARRYKYAYQILENARGEISYCGTLNVPELAERTTMMTQFLTALKAILHLLF</sequence>
<keyword evidence="2" id="KW-1015">Disulfide bond</keyword>
<keyword evidence="4" id="KW-0812">Transmembrane</keyword>
<protein>
    <recommendedName>
        <fullName evidence="5">Pectinesterase inhibitor domain-containing protein</fullName>
    </recommendedName>
</protein>
<comment type="similarity">
    <text evidence="3">Belongs to the PMEI family.</text>
</comment>
<comment type="caution">
    <text evidence="6">The sequence shown here is derived from an EMBL/GenBank/DDBJ whole genome shotgun (WGS) entry which is preliminary data.</text>
</comment>
<keyword evidence="1" id="KW-0732">Signal</keyword>
<evidence type="ECO:0000259" key="5">
    <source>
        <dbReference type="SMART" id="SM00856"/>
    </source>
</evidence>
<feature type="domain" description="Pectinesterase inhibitor" evidence="5">
    <location>
        <begin position="55"/>
        <end position="196"/>
    </location>
</feature>
<evidence type="ECO:0000256" key="1">
    <source>
        <dbReference type="ARBA" id="ARBA00022729"/>
    </source>
</evidence>
<feature type="transmembrane region" description="Helical" evidence="4">
    <location>
        <begin position="23"/>
        <end position="43"/>
    </location>
</feature>
<keyword evidence="4" id="KW-0472">Membrane</keyword>
<dbReference type="InterPro" id="IPR035513">
    <property type="entry name" value="Invertase/methylesterase_inhib"/>
</dbReference>
<dbReference type="SUPFAM" id="SSF101148">
    <property type="entry name" value="Plant invertase/pectin methylesterase inhibitor"/>
    <property type="match status" value="1"/>
</dbReference>
<reference evidence="6" key="1">
    <citation type="submission" date="2015-10" db="EMBL/GenBank/DDBJ databases">
        <authorList>
            <person name="Martinez-Garcia P.J."/>
            <person name="Crepeau M.W."/>
            <person name="Puiu D."/>
            <person name="Gonzalez-Ibeas D."/>
            <person name="Whalen J."/>
            <person name="Stevens K."/>
            <person name="Paul R."/>
            <person name="Butterfield T."/>
            <person name="Britton M."/>
            <person name="Reagan R."/>
            <person name="Chakraborty S."/>
            <person name="Walawage S.L."/>
            <person name="Vasquez-Gross H.A."/>
            <person name="Cardeno C."/>
            <person name="Famula R."/>
            <person name="Pratt K."/>
            <person name="Kuruganti S."/>
            <person name="Aradhya M.K."/>
            <person name="Leslie C.A."/>
            <person name="Dandekar A.M."/>
            <person name="Salzberg S.L."/>
            <person name="Wegrzyn J.L."/>
            <person name="Langley C.H."/>
            <person name="Neale D.B."/>
        </authorList>
    </citation>
    <scope>NUCLEOTIDE SEQUENCE</scope>
    <source>
        <tissue evidence="6">Leaves</tissue>
    </source>
</reference>
<evidence type="ECO:0000313" key="7">
    <source>
        <dbReference type="Proteomes" id="UP000619265"/>
    </source>
</evidence>
<dbReference type="Proteomes" id="UP000619265">
    <property type="component" value="Unassembled WGS sequence"/>
</dbReference>
<dbReference type="Pfam" id="PF04043">
    <property type="entry name" value="PMEI"/>
    <property type="match status" value="1"/>
</dbReference>
<evidence type="ECO:0000313" key="6">
    <source>
        <dbReference type="EMBL" id="KAF5466610.1"/>
    </source>
</evidence>
<evidence type="ECO:0000256" key="4">
    <source>
        <dbReference type="SAM" id="Phobius"/>
    </source>
</evidence>
<dbReference type="Gene3D" id="1.20.140.40">
    <property type="entry name" value="Invertase/pectin methylesterase inhibitor family protein"/>
    <property type="match status" value="1"/>
</dbReference>
<dbReference type="AlphaFoldDB" id="A0A834CV47"/>